<dbReference type="InterPro" id="IPR020631">
    <property type="entry name" value="THF_DH/CycHdrlase_NAD-bd_dom"/>
</dbReference>
<evidence type="ECO:0000256" key="7">
    <source>
        <dbReference type="ARBA" id="ARBA00022857"/>
    </source>
</evidence>
<dbReference type="GO" id="GO:0005829">
    <property type="term" value="C:cytosol"/>
    <property type="evidence" value="ECO:0007669"/>
    <property type="project" value="TreeGrafter"/>
</dbReference>
<dbReference type="PANTHER" id="PTHR48099:SF5">
    <property type="entry name" value="C-1-TETRAHYDROFOLATE SYNTHASE, CYTOPLASMIC"/>
    <property type="match status" value="1"/>
</dbReference>
<keyword evidence="5" id="KW-0658">Purine biosynthesis</keyword>
<dbReference type="GO" id="GO:0004488">
    <property type="term" value="F:methylenetetrahydrofolate dehydrogenase (NADP+) activity"/>
    <property type="evidence" value="ECO:0007669"/>
    <property type="project" value="InterPro"/>
</dbReference>
<dbReference type="EMBL" id="MN738742">
    <property type="protein sequence ID" value="QHT36404.1"/>
    <property type="molecule type" value="Genomic_DNA"/>
</dbReference>
<dbReference type="PANTHER" id="PTHR48099">
    <property type="entry name" value="C-1-TETRAHYDROFOLATE SYNTHASE, CYTOPLASMIC-RELATED"/>
    <property type="match status" value="1"/>
</dbReference>
<dbReference type="SUPFAM" id="SSF53223">
    <property type="entry name" value="Aminoacid dehydrogenase-like, N-terminal domain"/>
    <property type="match status" value="1"/>
</dbReference>
<dbReference type="InterPro" id="IPR036291">
    <property type="entry name" value="NAD(P)-bd_dom_sf"/>
</dbReference>
<feature type="domain" description="Tetrahydrofolate dehydrogenase/cyclohydrolase catalytic" evidence="12">
    <location>
        <begin position="4"/>
        <end position="117"/>
    </location>
</feature>
<dbReference type="InterPro" id="IPR020867">
    <property type="entry name" value="THF_DH/CycHdrlase_CS"/>
</dbReference>
<name>A0A6C0F5F8_9ZZZZ</name>
<dbReference type="Pfam" id="PF00763">
    <property type="entry name" value="THF_DHG_CYH"/>
    <property type="match status" value="1"/>
</dbReference>
<dbReference type="PRINTS" id="PR00085">
    <property type="entry name" value="THFDHDRGNASE"/>
</dbReference>
<comment type="pathway">
    <text evidence="1">One-carbon metabolism; tetrahydrofolate interconversion.</text>
</comment>
<evidence type="ECO:0000256" key="10">
    <source>
        <dbReference type="ARBA" id="ARBA00023167"/>
    </source>
</evidence>
<keyword evidence="3" id="KW-0554">One-carbon metabolism</keyword>
<dbReference type="HAMAP" id="MF_01576">
    <property type="entry name" value="THF_DHG_CYH"/>
    <property type="match status" value="1"/>
</dbReference>
<evidence type="ECO:0000256" key="11">
    <source>
        <dbReference type="ARBA" id="ARBA00023268"/>
    </source>
</evidence>
<evidence type="ECO:0000256" key="3">
    <source>
        <dbReference type="ARBA" id="ARBA00022563"/>
    </source>
</evidence>
<evidence type="ECO:0000256" key="1">
    <source>
        <dbReference type="ARBA" id="ARBA00004777"/>
    </source>
</evidence>
<dbReference type="GO" id="GO:0004477">
    <property type="term" value="F:methenyltetrahydrofolate cyclohydrolase activity"/>
    <property type="evidence" value="ECO:0007669"/>
    <property type="project" value="TreeGrafter"/>
</dbReference>
<keyword evidence="7" id="KW-0521">NADP</keyword>
<reference evidence="14" key="1">
    <citation type="journal article" date="2020" name="Nature">
        <title>Giant virus diversity and host interactions through global metagenomics.</title>
        <authorList>
            <person name="Schulz F."/>
            <person name="Roux S."/>
            <person name="Paez-Espino D."/>
            <person name="Jungbluth S."/>
            <person name="Walsh D.A."/>
            <person name="Denef V.J."/>
            <person name="McMahon K.D."/>
            <person name="Konstantinidis K.T."/>
            <person name="Eloe-Fadrosh E.A."/>
            <person name="Kyrpides N.C."/>
            <person name="Woyke T."/>
        </authorList>
    </citation>
    <scope>NUCLEOTIDE SEQUENCE</scope>
    <source>
        <strain evidence="14">GVMAG-S-ERX555931-87</strain>
    </source>
</reference>
<evidence type="ECO:0000259" key="12">
    <source>
        <dbReference type="Pfam" id="PF00763"/>
    </source>
</evidence>
<dbReference type="GO" id="GO:0009086">
    <property type="term" value="P:methionine biosynthetic process"/>
    <property type="evidence" value="ECO:0007669"/>
    <property type="project" value="UniProtKB-KW"/>
</dbReference>
<dbReference type="FunFam" id="3.40.50.10860:FF:000005">
    <property type="entry name" value="C-1-tetrahydrofolate synthase, cytoplasmic, putative"/>
    <property type="match status" value="1"/>
</dbReference>
<keyword evidence="11" id="KW-0511">Multifunctional enzyme</keyword>
<evidence type="ECO:0000259" key="13">
    <source>
        <dbReference type="Pfam" id="PF02882"/>
    </source>
</evidence>
<organism evidence="14">
    <name type="scientific">viral metagenome</name>
    <dbReference type="NCBI Taxonomy" id="1070528"/>
    <lineage>
        <taxon>unclassified sequences</taxon>
        <taxon>metagenomes</taxon>
        <taxon>organismal metagenomes</taxon>
    </lineage>
</organism>
<dbReference type="Gene3D" id="3.40.50.720">
    <property type="entry name" value="NAD(P)-binding Rossmann-like Domain"/>
    <property type="match status" value="1"/>
</dbReference>
<evidence type="ECO:0000256" key="5">
    <source>
        <dbReference type="ARBA" id="ARBA00022755"/>
    </source>
</evidence>
<comment type="subunit">
    <text evidence="2">Homodimer.</text>
</comment>
<dbReference type="InterPro" id="IPR020630">
    <property type="entry name" value="THF_DH/CycHdrlase_cat_dom"/>
</dbReference>
<accession>A0A6C0F5F8</accession>
<keyword evidence="9" id="KW-0368">Histidine biosynthesis</keyword>
<evidence type="ECO:0000256" key="2">
    <source>
        <dbReference type="ARBA" id="ARBA00011738"/>
    </source>
</evidence>
<dbReference type="InterPro" id="IPR000672">
    <property type="entry name" value="THF_DH/CycHdrlase"/>
</dbReference>
<dbReference type="CDD" id="cd01080">
    <property type="entry name" value="NAD_bind_m-THF_DH_Cyclohyd"/>
    <property type="match status" value="1"/>
</dbReference>
<dbReference type="Pfam" id="PF02882">
    <property type="entry name" value="THF_DHG_CYH_C"/>
    <property type="match status" value="1"/>
</dbReference>
<keyword evidence="8" id="KW-0560">Oxidoreductase</keyword>
<dbReference type="SUPFAM" id="SSF51735">
    <property type="entry name" value="NAD(P)-binding Rossmann-fold domains"/>
    <property type="match status" value="1"/>
</dbReference>
<dbReference type="InterPro" id="IPR046346">
    <property type="entry name" value="Aminoacid_DH-like_N_sf"/>
</dbReference>
<dbReference type="AlphaFoldDB" id="A0A6C0F5F8"/>
<dbReference type="FunFam" id="3.40.50.720:FF:000094">
    <property type="entry name" value="Bifunctional protein FolD"/>
    <property type="match status" value="1"/>
</dbReference>
<dbReference type="GO" id="GO:0035999">
    <property type="term" value="P:tetrahydrofolate interconversion"/>
    <property type="evidence" value="ECO:0007669"/>
    <property type="project" value="TreeGrafter"/>
</dbReference>
<dbReference type="GO" id="GO:0006164">
    <property type="term" value="P:purine nucleotide biosynthetic process"/>
    <property type="evidence" value="ECO:0007669"/>
    <property type="project" value="UniProtKB-KW"/>
</dbReference>
<protein>
    <submittedName>
        <fullName evidence="14">Uncharacterized protein</fullName>
    </submittedName>
</protein>
<sequence>MIILDGKSISHHLIESYKTDIDVLKGKNVIPCLCVILIGDNPESTLYVKMKKKECEKIGIKFKLIQYDNKLSQESLLYNLNLFNNDPLIHGILIQLPLPNHISNAVLNFIDPYKDVDGLTMHSSGALIHNVKTFMPCTPQGCIDLLKAYDINVKGLNITIIGTSNLVGLPLSHLLLQRGGTITLCNINTKDVKSHTINADMVISCCGVPNMVKGDWIKEGCIIIDIGINKIEGSNKIIGDVDFESVKDKVSYITPVPGGVGPMTIAMLIKQTIQSAEYFTNHKY</sequence>
<evidence type="ECO:0000256" key="9">
    <source>
        <dbReference type="ARBA" id="ARBA00023102"/>
    </source>
</evidence>
<evidence type="ECO:0000256" key="6">
    <source>
        <dbReference type="ARBA" id="ARBA00022801"/>
    </source>
</evidence>
<dbReference type="Gene3D" id="3.40.50.10860">
    <property type="entry name" value="Leucine Dehydrogenase, chain A, domain 1"/>
    <property type="match status" value="1"/>
</dbReference>
<keyword evidence="4" id="KW-0028">Amino-acid biosynthesis</keyword>
<feature type="domain" description="Tetrahydrofolate dehydrogenase/cyclohydrolase NAD(P)-binding" evidence="13">
    <location>
        <begin position="136"/>
        <end position="277"/>
    </location>
</feature>
<evidence type="ECO:0000313" key="14">
    <source>
        <dbReference type="EMBL" id="QHT36404.1"/>
    </source>
</evidence>
<keyword evidence="10" id="KW-0486">Methionine biosynthesis</keyword>
<dbReference type="GO" id="GO:0000105">
    <property type="term" value="P:L-histidine biosynthetic process"/>
    <property type="evidence" value="ECO:0007669"/>
    <property type="project" value="UniProtKB-KW"/>
</dbReference>
<keyword evidence="6" id="KW-0378">Hydrolase</keyword>
<proteinExistence type="inferred from homology"/>
<evidence type="ECO:0000256" key="4">
    <source>
        <dbReference type="ARBA" id="ARBA00022605"/>
    </source>
</evidence>
<dbReference type="PROSITE" id="PS00767">
    <property type="entry name" value="THF_DHG_CYH_2"/>
    <property type="match status" value="1"/>
</dbReference>
<evidence type="ECO:0000256" key="8">
    <source>
        <dbReference type="ARBA" id="ARBA00023002"/>
    </source>
</evidence>